<dbReference type="EnsemblMetazoa" id="CapteT151518">
    <property type="protein sequence ID" value="CapteP151518"/>
    <property type="gene ID" value="CapteG151518"/>
</dbReference>
<reference evidence="11" key="1">
    <citation type="submission" date="2012-12" db="EMBL/GenBank/DDBJ databases">
        <authorList>
            <person name="Hellsten U."/>
            <person name="Grimwood J."/>
            <person name="Chapman J.A."/>
            <person name="Shapiro H."/>
            <person name="Aerts A."/>
            <person name="Otillar R.P."/>
            <person name="Terry A.Y."/>
            <person name="Boore J.L."/>
            <person name="Simakov O."/>
            <person name="Marletaz F."/>
            <person name="Cho S.-J."/>
            <person name="Edsinger-Gonzales E."/>
            <person name="Havlak P."/>
            <person name="Kuo D.-H."/>
            <person name="Larsson T."/>
            <person name="Lv J."/>
            <person name="Arendt D."/>
            <person name="Savage R."/>
            <person name="Osoegawa K."/>
            <person name="de Jong P."/>
            <person name="Lindberg D.R."/>
            <person name="Seaver E.C."/>
            <person name="Weisblat D.A."/>
            <person name="Putnam N.H."/>
            <person name="Grigoriev I.V."/>
            <person name="Rokhsar D.S."/>
        </authorList>
    </citation>
    <scope>NUCLEOTIDE SEQUENCE</scope>
    <source>
        <strain evidence="11">I ESC-2004</strain>
    </source>
</reference>
<dbReference type="GO" id="GO:0005634">
    <property type="term" value="C:nucleus"/>
    <property type="evidence" value="ECO:0007669"/>
    <property type="project" value="UniProtKB-SubCell"/>
</dbReference>
<protein>
    <recommendedName>
        <fullName evidence="8">BZIP domain-containing protein</fullName>
    </recommendedName>
</protein>
<dbReference type="InterPro" id="IPR004827">
    <property type="entry name" value="bZIP"/>
</dbReference>
<dbReference type="GO" id="GO:0000981">
    <property type="term" value="F:DNA-binding transcription factor activity, RNA polymerase II-specific"/>
    <property type="evidence" value="ECO:0007669"/>
    <property type="project" value="TreeGrafter"/>
</dbReference>
<feature type="domain" description="BZIP" evidence="8">
    <location>
        <begin position="199"/>
        <end position="262"/>
    </location>
</feature>
<dbReference type="InterPro" id="IPR040223">
    <property type="entry name" value="PAR_bZIP"/>
</dbReference>
<dbReference type="EMBL" id="KB309686">
    <property type="protein sequence ID" value="ELT93628.1"/>
    <property type="molecule type" value="Genomic_DNA"/>
</dbReference>
<reference evidence="9 11" key="2">
    <citation type="journal article" date="2013" name="Nature">
        <title>Insights into bilaterian evolution from three spiralian genomes.</title>
        <authorList>
            <person name="Simakov O."/>
            <person name="Marletaz F."/>
            <person name="Cho S.J."/>
            <person name="Edsinger-Gonzales E."/>
            <person name="Havlak P."/>
            <person name="Hellsten U."/>
            <person name="Kuo D.H."/>
            <person name="Larsson T."/>
            <person name="Lv J."/>
            <person name="Arendt D."/>
            <person name="Savage R."/>
            <person name="Osoegawa K."/>
            <person name="de Jong P."/>
            <person name="Grimwood J."/>
            <person name="Chapman J.A."/>
            <person name="Shapiro H."/>
            <person name="Aerts A."/>
            <person name="Otillar R.P."/>
            <person name="Terry A.Y."/>
            <person name="Boore J.L."/>
            <person name="Grigoriev I.V."/>
            <person name="Lindberg D.R."/>
            <person name="Seaver E.C."/>
            <person name="Weisblat D.A."/>
            <person name="Putnam N.H."/>
            <person name="Rokhsar D.S."/>
        </authorList>
    </citation>
    <scope>NUCLEOTIDE SEQUENCE</scope>
    <source>
        <strain evidence="9 11">I ESC-2004</strain>
    </source>
</reference>
<evidence type="ECO:0000259" key="8">
    <source>
        <dbReference type="PROSITE" id="PS50217"/>
    </source>
</evidence>
<dbReference type="InterPro" id="IPR046347">
    <property type="entry name" value="bZIP_sf"/>
</dbReference>
<dbReference type="Proteomes" id="UP000014760">
    <property type="component" value="Unassembled WGS sequence"/>
</dbReference>
<keyword evidence="5" id="KW-0804">Transcription</keyword>
<evidence type="ECO:0000256" key="6">
    <source>
        <dbReference type="ARBA" id="ARBA00023242"/>
    </source>
</evidence>
<gene>
    <name evidence="9" type="ORF">CAPTEDRAFT_151518</name>
</gene>
<dbReference type="OMA" id="LMENPRE"/>
<evidence type="ECO:0000256" key="3">
    <source>
        <dbReference type="ARBA" id="ARBA00023015"/>
    </source>
</evidence>
<dbReference type="Gene3D" id="1.20.5.170">
    <property type="match status" value="1"/>
</dbReference>
<dbReference type="PANTHER" id="PTHR11988:SF27">
    <property type="entry name" value="GH27708P"/>
    <property type="match status" value="1"/>
</dbReference>
<keyword evidence="7" id="KW-0175">Coiled coil</keyword>
<dbReference type="PANTHER" id="PTHR11988">
    <property type="entry name" value="THYROTROPH EMBRYONIC FACTOR RELATED"/>
    <property type="match status" value="1"/>
</dbReference>
<organism evidence="9">
    <name type="scientific">Capitella teleta</name>
    <name type="common">Polychaete worm</name>
    <dbReference type="NCBI Taxonomy" id="283909"/>
    <lineage>
        <taxon>Eukaryota</taxon>
        <taxon>Metazoa</taxon>
        <taxon>Spiralia</taxon>
        <taxon>Lophotrochozoa</taxon>
        <taxon>Annelida</taxon>
        <taxon>Polychaeta</taxon>
        <taxon>Sedentaria</taxon>
        <taxon>Scolecida</taxon>
        <taxon>Capitellidae</taxon>
        <taxon>Capitella</taxon>
    </lineage>
</organism>
<dbReference type="PROSITE" id="PS50217">
    <property type="entry name" value="BZIP"/>
    <property type="match status" value="1"/>
</dbReference>
<evidence type="ECO:0000256" key="4">
    <source>
        <dbReference type="ARBA" id="ARBA00023125"/>
    </source>
</evidence>
<evidence type="ECO:0000313" key="11">
    <source>
        <dbReference type="Proteomes" id="UP000014760"/>
    </source>
</evidence>
<evidence type="ECO:0000313" key="9">
    <source>
        <dbReference type="EMBL" id="ELT93628.1"/>
    </source>
</evidence>
<evidence type="ECO:0000256" key="7">
    <source>
        <dbReference type="SAM" id="Coils"/>
    </source>
</evidence>
<dbReference type="SMART" id="SM00338">
    <property type="entry name" value="BRLZ"/>
    <property type="match status" value="1"/>
</dbReference>
<keyword evidence="4" id="KW-0238">DNA-binding</keyword>
<reference evidence="10" key="3">
    <citation type="submission" date="2015-06" db="UniProtKB">
        <authorList>
            <consortium name="EnsemblMetazoa"/>
        </authorList>
    </citation>
    <scope>IDENTIFICATION</scope>
</reference>
<proteinExistence type="inferred from homology"/>
<evidence type="ECO:0000313" key="10">
    <source>
        <dbReference type="EnsemblMetazoa" id="CapteP151518"/>
    </source>
</evidence>
<dbReference type="HOGENOM" id="CLU_051922_2_0_1"/>
<dbReference type="AlphaFoldDB" id="R7TIF6"/>
<evidence type="ECO:0000256" key="2">
    <source>
        <dbReference type="ARBA" id="ARBA00009208"/>
    </source>
</evidence>
<dbReference type="EMBL" id="AMQN01012686">
    <property type="status" value="NOT_ANNOTATED_CDS"/>
    <property type="molecule type" value="Genomic_DNA"/>
</dbReference>
<keyword evidence="11" id="KW-1185">Reference proteome</keyword>
<dbReference type="FunFam" id="1.20.5.170:FF:000007">
    <property type="entry name" value="hepatic leukemia factor isoform X2"/>
    <property type="match status" value="1"/>
</dbReference>
<dbReference type="OrthoDB" id="6022300at2759"/>
<dbReference type="STRING" id="283909.R7TIF6"/>
<comment type="similarity">
    <text evidence="2">Belongs to the bZIP family. PAR subfamily.</text>
</comment>
<sequence>MEGYRQGMTLKALLQDPNLLNPMADDVKESDEKYGKLLEGSAINTQSAQLMPNLWEKTVPFDGTDFTLEFMDLDEFLDENYFPDKNPATPSSGAQTPNLPPLETIVQSPQTPVSGKTMMLPPKTPISPCPTVSSSSSPSSPKVEIEVECPLTQTDIALSTIPGEETYDPRKRTFSEDELRPQPMIKKSKKVFVPDNDKDDKYWQRREKNNVAAKRSRDARRIKENQIALRAAFLERENSTLKSELKKALQDNKQLSQRLTKYEEAQDK</sequence>
<keyword evidence="3" id="KW-0805">Transcription regulation</keyword>
<evidence type="ECO:0000256" key="5">
    <source>
        <dbReference type="ARBA" id="ARBA00023163"/>
    </source>
</evidence>
<dbReference type="Pfam" id="PF07716">
    <property type="entry name" value="bZIP_2"/>
    <property type="match status" value="1"/>
</dbReference>
<comment type="subcellular location">
    <subcellularLocation>
        <location evidence="1">Nucleus</location>
    </subcellularLocation>
</comment>
<evidence type="ECO:0000256" key="1">
    <source>
        <dbReference type="ARBA" id="ARBA00004123"/>
    </source>
</evidence>
<name>R7TIF6_CAPTE</name>
<dbReference type="GO" id="GO:0000978">
    <property type="term" value="F:RNA polymerase II cis-regulatory region sequence-specific DNA binding"/>
    <property type="evidence" value="ECO:0007669"/>
    <property type="project" value="TreeGrafter"/>
</dbReference>
<dbReference type="SUPFAM" id="SSF57959">
    <property type="entry name" value="Leucine zipper domain"/>
    <property type="match status" value="1"/>
</dbReference>
<feature type="coiled-coil region" evidence="7">
    <location>
        <begin position="231"/>
        <end position="265"/>
    </location>
</feature>
<keyword evidence="6" id="KW-0539">Nucleus</keyword>
<dbReference type="CDD" id="cd14695">
    <property type="entry name" value="bZIP_HLF"/>
    <property type="match status" value="1"/>
</dbReference>
<accession>R7TIF6</accession>